<keyword evidence="2" id="KW-1185">Reference proteome</keyword>
<dbReference type="AlphaFoldDB" id="A0AAV2SVW7"/>
<dbReference type="Proteomes" id="UP001497623">
    <property type="component" value="Unassembled WGS sequence"/>
</dbReference>
<comment type="caution">
    <text evidence="1">The sequence shown here is derived from an EMBL/GenBank/DDBJ whole genome shotgun (WGS) entry which is preliminary data.</text>
</comment>
<sequence>MRKIEIYNLYYNISLYLLQPQCRKKLKSHQMLNCKILGRVRHTTKLPMGATICTMSGKAGILGKQSEAAPHVEFQHPKAYASHYEAGQGGDNTDDVPESGGSWRKCLITNLILVHSLMICK</sequence>
<name>A0AAV2SVW7_MEGNR</name>
<reference evidence="1 2" key="1">
    <citation type="submission" date="2024-05" db="EMBL/GenBank/DDBJ databases">
        <authorList>
            <person name="Wallberg A."/>
        </authorList>
    </citation>
    <scope>NUCLEOTIDE SEQUENCE [LARGE SCALE GENOMIC DNA]</scope>
</reference>
<evidence type="ECO:0000313" key="2">
    <source>
        <dbReference type="Proteomes" id="UP001497623"/>
    </source>
</evidence>
<protein>
    <submittedName>
        <fullName evidence="1">Uncharacterized protein</fullName>
    </submittedName>
</protein>
<organism evidence="1 2">
    <name type="scientific">Meganyctiphanes norvegica</name>
    <name type="common">Northern krill</name>
    <name type="synonym">Thysanopoda norvegica</name>
    <dbReference type="NCBI Taxonomy" id="48144"/>
    <lineage>
        <taxon>Eukaryota</taxon>
        <taxon>Metazoa</taxon>
        <taxon>Ecdysozoa</taxon>
        <taxon>Arthropoda</taxon>
        <taxon>Crustacea</taxon>
        <taxon>Multicrustacea</taxon>
        <taxon>Malacostraca</taxon>
        <taxon>Eumalacostraca</taxon>
        <taxon>Eucarida</taxon>
        <taxon>Euphausiacea</taxon>
        <taxon>Euphausiidae</taxon>
        <taxon>Meganyctiphanes</taxon>
    </lineage>
</organism>
<proteinExistence type="predicted"/>
<dbReference type="EMBL" id="CAXKWB010158169">
    <property type="protein sequence ID" value="CAL4249558.1"/>
    <property type="molecule type" value="Genomic_DNA"/>
</dbReference>
<gene>
    <name evidence="1" type="ORF">MNOR_LOCUS41557</name>
</gene>
<accession>A0AAV2SVW7</accession>
<evidence type="ECO:0000313" key="1">
    <source>
        <dbReference type="EMBL" id="CAL4249558.1"/>
    </source>
</evidence>